<dbReference type="EMBL" id="JAANBB010000012">
    <property type="protein sequence ID" value="KAF7556407.1"/>
    <property type="molecule type" value="Genomic_DNA"/>
</dbReference>
<keyword evidence="3" id="KW-1185">Reference proteome</keyword>
<proteinExistence type="predicted"/>
<protein>
    <submittedName>
        <fullName evidence="2">Uncharacterized protein</fullName>
    </submittedName>
</protein>
<evidence type="ECO:0000256" key="1">
    <source>
        <dbReference type="SAM" id="Phobius"/>
    </source>
</evidence>
<keyword evidence="1" id="KW-0472">Membrane</keyword>
<sequence>MADNSSQDADPYEYLRSDTFWGLGIFILANAIWTSLQVLLLNEPENETTAKDNAQSNDLPSTGNVTSVDKASDGYCLEWAELHITSRARQILGLVICSVVLPLQLFESYAVLITTWRITDICLTIDLDFKPRILYYIMYLFTGIIFIFIWTAVLASGKCVLGLQLEYATGLYRFTPNAHPRLYRVKSWDMYDEEEEGQQGQRSDKREA</sequence>
<dbReference type="Proteomes" id="UP000722485">
    <property type="component" value="Unassembled WGS sequence"/>
</dbReference>
<evidence type="ECO:0000313" key="3">
    <source>
        <dbReference type="Proteomes" id="UP000722485"/>
    </source>
</evidence>
<reference evidence="2" key="1">
    <citation type="submission" date="2020-03" db="EMBL/GenBank/DDBJ databases">
        <title>Draft Genome Sequence of Cylindrodendrum hubeiense.</title>
        <authorList>
            <person name="Buettner E."/>
            <person name="Kellner H."/>
        </authorList>
    </citation>
    <scope>NUCLEOTIDE SEQUENCE</scope>
    <source>
        <strain evidence="2">IHI 201604</strain>
    </source>
</reference>
<dbReference type="OrthoDB" id="5081612at2759"/>
<feature type="transmembrane region" description="Helical" evidence="1">
    <location>
        <begin position="20"/>
        <end position="41"/>
    </location>
</feature>
<feature type="transmembrane region" description="Helical" evidence="1">
    <location>
        <begin position="91"/>
        <end position="113"/>
    </location>
</feature>
<keyword evidence="1" id="KW-0812">Transmembrane</keyword>
<feature type="transmembrane region" description="Helical" evidence="1">
    <location>
        <begin position="133"/>
        <end position="155"/>
    </location>
</feature>
<keyword evidence="1" id="KW-1133">Transmembrane helix</keyword>
<comment type="caution">
    <text evidence="2">The sequence shown here is derived from an EMBL/GenBank/DDBJ whole genome shotgun (WGS) entry which is preliminary data.</text>
</comment>
<gene>
    <name evidence="2" type="ORF">G7Z17_g1470</name>
</gene>
<evidence type="ECO:0000313" key="2">
    <source>
        <dbReference type="EMBL" id="KAF7556407.1"/>
    </source>
</evidence>
<name>A0A9P5HIF7_9HYPO</name>
<dbReference type="AlphaFoldDB" id="A0A9P5HIF7"/>
<accession>A0A9P5HIF7</accession>
<organism evidence="2 3">
    <name type="scientific">Cylindrodendrum hubeiense</name>
    <dbReference type="NCBI Taxonomy" id="595255"/>
    <lineage>
        <taxon>Eukaryota</taxon>
        <taxon>Fungi</taxon>
        <taxon>Dikarya</taxon>
        <taxon>Ascomycota</taxon>
        <taxon>Pezizomycotina</taxon>
        <taxon>Sordariomycetes</taxon>
        <taxon>Hypocreomycetidae</taxon>
        <taxon>Hypocreales</taxon>
        <taxon>Nectriaceae</taxon>
        <taxon>Cylindrodendrum</taxon>
    </lineage>
</organism>